<dbReference type="InterPro" id="IPR036864">
    <property type="entry name" value="Zn2-C6_fun-type_DNA-bd_sf"/>
</dbReference>
<comment type="similarity">
    <text evidence="2 13">Belongs to the glycosyl hydrolase 28 family.</text>
</comment>
<dbReference type="GO" id="GO:0006351">
    <property type="term" value="P:DNA-templated transcription"/>
    <property type="evidence" value="ECO:0007669"/>
    <property type="project" value="InterPro"/>
</dbReference>
<sequence>MAMGTTLQQNYFLPTTVSSADAKIGHSSLGGPGQVKVEARASPSLSPVVGYQPSGNRDNNADRDAPSPFHFNDDGSVQAYQQQLILEHQHQQQMLQQHLLQSGYPASASSSPFAFKLHAPNPGYGHGVAQGLSHDVRSHHALESSSSPFPFGISSSHPHNANSTPQPPPSASSSIASSSSNSLFSVNGRGAASPARSDPSSTGGESVVVGTAGSNHQPIATPAPLYRFGTSSGSQNIGPNTLTNPSAHNYNYTSAYTPSTSQLQSQLGQQRHSSSSNRPVGFSSSSKAGGSGGTSPQGWTPQQQLLAQQQQQQLRYQREQQIRLQQQLANSQFLSSKSHTGEANLGQNLGRQHLSNNTHHHSHSIAQPQPHHQLSSSNTAHLSHQLNQQTTLHNSHHASNLPHSHQATPVQHPPSQARSHFAQSHHNDGALTHRVSSGSLSGIPMSYSDEYDGYNEFDDVNEIPASELGATFAGLTSGGAAINSSGPGGISLDGSMGDDREALRQRDRARDREEREREMERGMTDRERERTVRRRSSKACDQCRKSKCKCERASPNEPCKNCVMLGTACTFLGPSRKRGPPKGYIDAIEARLHQTEALLGIMLSTQDERARSLLKDIGKDPLAREIITRVDNSPYGVKGRKDNGSLAAKAPGRTIVSSSGTMGTLLGTGADEGSGFTADDEDEQGDAKMDDMLVVSDPEGNMESGKFDLTSTHPSNEWQDRVSSMLDARAAKIAAVGRTNSIPRSMTHSNTNAVASSSPDLSASHADVSSSGNNPNTQNPQDDEYATTGRRTRRRVGEAEYDMEDDRDLAGSMMHPTVQERERSDNAFRADRDRDSSNANANMPQNTRFSDTRTGAGSSRHQHFAAQDTGDNMSIDPEHHPRGSNVPSSTTRLLNHSRSRVNMHRGYANPGYRTPSPSDSDDSDNLEGAIGKLSINEDDQVRYHGKASGLYLLAATSSNDNARLGLELGTASGTGIAGAGDDSRPSPEDDPSVTEGVRPRRGRREDGIWRFPKARVWPPLPSDAGASEEMSPMYMASGHGGPLPVSNIQYAPSLRQSAGPPGGKNANVAILPPREVQAHLLALYFAHVQPLFPIVHKKAFWEGYIALMGQIDPGKTYQTSPQAANYASTSVPTSLDQSTVSRPKKYKPVSALLLFAMFAVASRYDERFSPPRPTDPSSAIWTSGDEYLDRAHKELGSTHGVSHGRASGHCPETVQALLLLGYREIGIGAMAQAWGYVGWGIRMAQDLGMHRSAEGWERGDREPVSEKATESQRNVKDMAGSRKRQLIFTAQELNERKRIWYGCIIMDTYASTHIGRPLMIFEWDYDTPLPDPEEATSEERAPMQRIDEAAEESHSQCVNEEWERWTPEQSPHGRATKQTLTDQVVSSEGMPSRSISCFNASAILSGILSTILQTVYAIRPVSSRHAESVVLEGVLDKWYLNLPEHLRFEPTICAKALSAILSAKGNEQGGVSSSTTAGTIRVPPSHVLTLHMHYWCAVLLLHRPFIRQVVAGARAHAPPSASPSNESRGGKITGQSGIDAEKPDPETRAMAEKCFELCNAAANHITSLVALYQEQYVITHCPAYFVYYVFTATIAHDITLTVRPGDPQAKTGLQRCIRALRSISAEWPGAARAIELFGRARIASAHDGNAPAARRPDNPEAITHNKRVASHDLGTLTTANSGPSTQNAAHGWTSTNDMVPSSVEVQQEQGAPIPPRPSATPASVNVPYEPANSRQQPQNSMQPPYNYQPAPGSHHIPQNTVYPPPGLYRAEKAMSILAASAGANDSFYRLHPQSSSRTSLDPDVRSSNPQYQQQQQQAGSTFIHNPYAGPGDNDSNGIPSWQTATRVQHADLAAIDTAVHGAYLPEPPLSMAALPHLYHNTGIVDQSGLGFSHTHVHTQQQQGQGQYAHLPQQHYIQHPSSLALGGASARRTQYSHGAAQSFPAFENFDVSYAPQTNIVGQQSPTQPPQSQDDVCAPEQGYGMYGEYFILHSFHPDIDFWLDARNTYRVVFIQSQASWFVVTGSDFEIDAHNTGGIQGNGQPWWSAFATPPRTRQDGDGRPIALTLWKVTRGIVRNFRIESPPFWSNAVAQSTDVTYDGMFVNATNEDPKFFGQNIVFNTDGIDTYRSDKISMLNWDITCGDDCLAIKGNSTNILARNITCHGGTGIAVGSLGQYVNMRDDVRNVLMEDIQVSRHPNSATQPLLANGIYFKSWDGSVNGAPPTGGGGANGTVSNFTARNVVVEGADVPLHLFQTNLAQPGDLPSKLTFEDLHFVNWTGFGDNKTVADIECSPAVGCHDITFENFHVQAAPGEKPHFICQNTFGVRGLETDDCTPTGQD</sequence>
<dbReference type="GO" id="GO:0000981">
    <property type="term" value="F:DNA-binding transcription factor activity, RNA polymerase II-specific"/>
    <property type="evidence" value="ECO:0007669"/>
    <property type="project" value="InterPro"/>
</dbReference>
<keyword evidence="11 13" id="KW-0326">Glycosidase</keyword>
<keyword evidence="5 13" id="KW-0378">Hydrolase</keyword>
<evidence type="ECO:0000256" key="4">
    <source>
        <dbReference type="ARBA" id="ARBA00022729"/>
    </source>
</evidence>
<comment type="caution">
    <text evidence="16">The sequence shown here is derived from an EMBL/GenBank/DDBJ whole genome shotgun (WGS) entry which is preliminary data.</text>
</comment>
<comment type="subcellular location">
    <subcellularLocation>
        <location evidence="1">Nucleus</location>
    </subcellularLocation>
</comment>
<feature type="compositionally biased region" description="Polar residues" evidence="14">
    <location>
        <begin position="229"/>
        <end position="258"/>
    </location>
</feature>
<feature type="region of interest" description="Disordered" evidence="14">
    <location>
        <begin position="41"/>
        <end position="72"/>
    </location>
</feature>
<feature type="region of interest" description="Disordered" evidence="14">
    <location>
        <begin position="973"/>
        <end position="1005"/>
    </location>
</feature>
<feature type="compositionally biased region" description="Polar residues" evidence="14">
    <location>
        <begin position="1792"/>
        <end position="1809"/>
    </location>
</feature>
<feature type="compositionally biased region" description="Basic and acidic residues" evidence="14">
    <location>
        <begin position="497"/>
        <end position="530"/>
    </location>
</feature>
<keyword evidence="10" id="KW-0539">Nucleus</keyword>
<dbReference type="InterPro" id="IPR000743">
    <property type="entry name" value="Glyco_hydro_28"/>
</dbReference>
<dbReference type="InterPro" id="IPR011050">
    <property type="entry name" value="Pectin_lyase_fold/virulence"/>
</dbReference>
<keyword evidence="7" id="KW-0805">Transcription regulation</keyword>
<evidence type="ECO:0000256" key="14">
    <source>
        <dbReference type="SAM" id="MobiDB-lite"/>
    </source>
</evidence>
<dbReference type="InterPro" id="IPR007219">
    <property type="entry name" value="XnlR_reg_dom"/>
</dbReference>
<feature type="region of interest" description="Disordered" evidence="14">
    <location>
        <begin position="1255"/>
        <end position="1278"/>
    </location>
</feature>
<feature type="region of interest" description="Disordered" evidence="14">
    <location>
        <begin position="739"/>
        <end position="928"/>
    </location>
</feature>
<feature type="compositionally biased region" description="Polar residues" evidence="14">
    <location>
        <begin position="837"/>
        <end position="859"/>
    </location>
</feature>
<feature type="domain" description="Zn(2)-C6 fungal-type" evidence="15">
    <location>
        <begin position="539"/>
        <end position="571"/>
    </location>
</feature>
<feature type="region of interest" description="Disordered" evidence="14">
    <location>
        <begin position="486"/>
        <end position="530"/>
    </location>
</feature>
<evidence type="ECO:0000256" key="1">
    <source>
        <dbReference type="ARBA" id="ARBA00004123"/>
    </source>
</evidence>
<feature type="compositionally biased region" description="Basic and acidic residues" evidence="14">
    <location>
        <begin position="818"/>
        <end position="836"/>
    </location>
</feature>
<keyword evidence="6" id="KW-0862">Zinc</keyword>
<evidence type="ECO:0000256" key="6">
    <source>
        <dbReference type="ARBA" id="ARBA00022833"/>
    </source>
</evidence>
<dbReference type="PANTHER" id="PTHR31313:SF78">
    <property type="entry name" value="TRANSCRIPTION FACTOR DOMAIN-CONTAINING PROTEIN"/>
    <property type="match status" value="1"/>
</dbReference>
<dbReference type="GO" id="GO:0005975">
    <property type="term" value="P:carbohydrate metabolic process"/>
    <property type="evidence" value="ECO:0007669"/>
    <property type="project" value="InterPro"/>
</dbReference>
<dbReference type="InterPro" id="IPR012334">
    <property type="entry name" value="Pectin_lyas_fold"/>
</dbReference>
<feature type="region of interest" description="Disordered" evidence="14">
    <location>
        <begin position="1516"/>
        <end position="1545"/>
    </location>
</feature>
<dbReference type="GO" id="GO:0008270">
    <property type="term" value="F:zinc ion binding"/>
    <property type="evidence" value="ECO:0007669"/>
    <property type="project" value="InterPro"/>
</dbReference>
<keyword evidence="4" id="KW-0732">Signal</keyword>
<evidence type="ECO:0000313" key="17">
    <source>
        <dbReference type="Proteomes" id="UP000567179"/>
    </source>
</evidence>
<dbReference type="EMBL" id="JAACJJ010000015">
    <property type="protein sequence ID" value="KAF5324997.1"/>
    <property type="molecule type" value="Genomic_DNA"/>
</dbReference>
<dbReference type="InterPro" id="IPR001138">
    <property type="entry name" value="Zn2Cys6_DnaBD"/>
</dbReference>
<dbReference type="CDD" id="cd00067">
    <property type="entry name" value="GAL4"/>
    <property type="match status" value="1"/>
</dbReference>
<dbReference type="GO" id="GO:0005634">
    <property type="term" value="C:nucleus"/>
    <property type="evidence" value="ECO:0007669"/>
    <property type="project" value="UniProtKB-SubCell"/>
</dbReference>
<feature type="compositionally biased region" description="Low complexity" evidence="14">
    <location>
        <begin position="144"/>
        <end position="164"/>
    </location>
</feature>
<evidence type="ECO:0000256" key="12">
    <source>
        <dbReference type="ARBA" id="ARBA00023316"/>
    </source>
</evidence>
<feature type="region of interest" description="Disordered" evidence="14">
    <location>
        <begin position="334"/>
        <end position="425"/>
    </location>
</feature>
<feature type="compositionally biased region" description="Polar residues" evidence="14">
    <location>
        <begin position="1732"/>
        <end position="1745"/>
    </location>
</feature>
<dbReference type="PROSITE" id="PS00463">
    <property type="entry name" value="ZN2_CY6_FUNGAL_1"/>
    <property type="match status" value="1"/>
</dbReference>
<feature type="compositionally biased region" description="Low complexity" evidence="14">
    <location>
        <begin position="657"/>
        <end position="669"/>
    </location>
</feature>
<dbReference type="InterPro" id="IPR051615">
    <property type="entry name" value="Transcr_Regulatory_Elem"/>
</dbReference>
<feature type="compositionally biased region" description="Polar residues" evidence="14">
    <location>
        <begin position="365"/>
        <end position="424"/>
    </location>
</feature>
<dbReference type="SMART" id="SM00066">
    <property type="entry name" value="GAL4"/>
    <property type="match status" value="1"/>
</dbReference>
<keyword evidence="12" id="KW-0961">Cell wall biogenesis/degradation</keyword>
<feature type="region of interest" description="Disordered" evidence="14">
    <location>
        <begin position="1674"/>
        <end position="1755"/>
    </location>
</feature>
<evidence type="ECO:0000256" key="10">
    <source>
        <dbReference type="ARBA" id="ARBA00023242"/>
    </source>
</evidence>
<dbReference type="SUPFAM" id="SSF57701">
    <property type="entry name" value="Zn2/Cys6 DNA-binding domain"/>
    <property type="match status" value="1"/>
</dbReference>
<dbReference type="OrthoDB" id="2123952at2759"/>
<feature type="compositionally biased region" description="Low complexity" evidence="14">
    <location>
        <begin position="171"/>
        <end position="182"/>
    </location>
</feature>
<keyword evidence="8" id="KW-0238">DNA-binding</keyword>
<evidence type="ECO:0000256" key="11">
    <source>
        <dbReference type="ARBA" id="ARBA00023295"/>
    </source>
</evidence>
<dbReference type="Gene3D" id="2.160.20.10">
    <property type="entry name" value="Single-stranded right-handed beta-helix, Pectin lyase-like"/>
    <property type="match status" value="1"/>
</dbReference>
<feature type="region of interest" description="Disordered" evidence="14">
    <location>
        <begin position="1365"/>
        <end position="1384"/>
    </location>
</feature>
<feature type="region of interest" description="Disordered" evidence="14">
    <location>
        <begin position="642"/>
        <end position="716"/>
    </location>
</feature>
<evidence type="ECO:0000256" key="5">
    <source>
        <dbReference type="ARBA" id="ARBA00022801"/>
    </source>
</evidence>
<dbReference type="Pfam" id="PF00295">
    <property type="entry name" value="Glyco_hydro_28"/>
    <property type="match status" value="1"/>
</dbReference>
<feature type="compositionally biased region" description="Polar residues" evidence="14">
    <location>
        <begin position="885"/>
        <end position="894"/>
    </location>
</feature>
<name>A0A8H5BMQ6_9AGAR</name>
<evidence type="ECO:0000256" key="3">
    <source>
        <dbReference type="ARBA" id="ARBA00022723"/>
    </source>
</evidence>
<dbReference type="CDD" id="cd12148">
    <property type="entry name" value="fungal_TF_MHR"/>
    <property type="match status" value="1"/>
</dbReference>
<keyword evidence="9" id="KW-0804">Transcription</keyword>
<evidence type="ECO:0000256" key="9">
    <source>
        <dbReference type="ARBA" id="ARBA00023163"/>
    </source>
</evidence>
<feature type="region of interest" description="Disordered" evidence="14">
    <location>
        <begin position="139"/>
        <end position="306"/>
    </location>
</feature>
<dbReference type="PANTHER" id="PTHR31313">
    <property type="entry name" value="TY1 ENHANCER ACTIVATOR"/>
    <property type="match status" value="1"/>
</dbReference>
<evidence type="ECO:0000256" key="7">
    <source>
        <dbReference type="ARBA" id="ARBA00023015"/>
    </source>
</evidence>
<feature type="compositionally biased region" description="Low complexity" evidence="14">
    <location>
        <begin position="259"/>
        <end position="288"/>
    </location>
</feature>
<accession>A0A8H5BMQ6</accession>
<reference evidence="16 17" key="1">
    <citation type="journal article" date="2020" name="ISME J.">
        <title>Uncovering the hidden diversity of litter-decomposition mechanisms in mushroom-forming fungi.</title>
        <authorList>
            <person name="Floudas D."/>
            <person name="Bentzer J."/>
            <person name="Ahren D."/>
            <person name="Johansson T."/>
            <person name="Persson P."/>
            <person name="Tunlid A."/>
        </authorList>
    </citation>
    <scope>NUCLEOTIDE SEQUENCE [LARGE SCALE GENOMIC DNA]</scope>
    <source>
        <strain evidence="16 17">CBS 101986</strain>
    </source>
</reference>
<organism evidence="16 17">
    <name type="scientific">Psilocybe cf. subviscida</name>
    <dbReference type="NCBI Taxonomy" id="2480587"/>
    <lineage>
        <taxon>Eukaryota</taxon>
        <taxon>Fungi</taxon>
        <taxon>Dikarya</taxon>
        <taxon>Basidiomycota</taxon>
        <taxon>Agaricomycotina</taxon>
        <taxon>Agaricomycetes</taxon>
        <taxon>Agaricomycetidae</taxon>
        <taxon>Agaricales</taxon>
        <taxon>Agaricineae</taxon>
        <taxon>Strophariaceae</taxon>
        <taxon>Psilocybe</taxon>
    </lineage>
</organism>
<dbReference type="PROSITE" id="PS50048">
    <property type="entry name" value="ZN2_CY6_FUNGAL_2"/>
    <property type="match status" value="1"/>
</dbReference>
<dbReference type="GO" id="GO:0004650">
    <property type="term" value="F:polygalacturonase activity"/>
    <property type="evidence" value="ECO:0007669"/>
    <property type="project" value="InterPro"/>
</dbReference>
<gene>
    <name evidence="16" type="ORF">D9619_009785</name>
</gene>
<dbReference type="Pfam" id="PF04082">
    <property type="entry name" value="Fungal_trans"/>
    <property type="match status" value="1"/>
</dbReference>
<feature type="compositionally biased region" description="Polar residues" evidence="14">
    <location>
        <begin position="739"/>
        <end position="780"/>
    </location>
</feature>
<dbReference type="Proteomes" id="UP000567179">
    <property type="component" value="Unassembled WGS sequence"/>
</dbReference>
<evidence type="ECO:0000313" key="16">
    <source>
        <dbReference type="EMBL" id="KAF5324997.1"/>
    </source>
</evidence>
<evidence type="ECO:0000256" key="2">
    <source>
        <dbReference type="ARBA" id="ARBA00008834"/>
    </source>
</evidence>
<proteinExistence type="inferred from homology"/>
<dbReference type="SUPFAM" id="SSF51126">
    <property type="entry name" value="Pectin lyase-like"/>
    <property type="match status" value="1"/>
</dbReference>
<feature type="region of interest" description="Disordered" evidence="14">
    <location>
        <begin position="1788"/>
        <end position="1840"/>
    </location>
</feature>
<dbReference type="Gene3D" id="4.10.240.10">
    <property type="entry name" value="Zn(2)-C6 fungal-type DNA-binding domain"/>
    <property type="match status" value="1"/>
</dbReference>
<keyword evidence="3" id="KW-0479">Metal-binding</keyword>
<evidence type="ECO:0000256" key="13">
    <source>
        <dbReference type="RuleBase" id="RU361169"/>
    </source>
</evidence>
<dbReference type="GO" id="GO:0003677">
    <property type="term" value="F:DNA binding"/>
    <property type="evidence" value="ECO:0007669"/>
    <property type="project" value="UniProtKB-KW"/>
</dbReference>
<evidence type="ECO:0000256" key="8">
    <source>
        <dbReference type="ARBA" id="ARBA00023125"/>
    </source>
</evidence>
<dbReference type="GO" id="GO:0071555">
    <property type="term" value="P:cell wall organization"/>
    <property type="evidence" value="ECO:0007669"/>
    <property type="project" value="UniProtKB-KW"/>
</dbReference>
<protein>
    <recommendedName>
        <fullName evidence="15">Zn(2)-C6 fungal-type domain-containing protein</fullName>
    </recommendedName>
</protein>
<feature type="compositionally biased region" description="Polar residues" evidence="14">
    <location>
        <begin position="1675"/>
        <end position="1709"/>
    </location>
</feature>
<evidence type="ECO:0000259" key="15">
    <source>
        <dbReference type="PROSITE" id="PS50048"/>
    </source>
</evidence>
<keyword evidence="17" id="KW-1185">Reference proteome</keyword>
<dbReference type="Pfam" id="PF00172">
    <property type="entry name" value="Zn_clus"/>
    <property type="match status" value="1"/>
</dbReference>
<dbReference type="SMART" id="SM00906">
    <property type="entry name" value="Fungal_trans"/>
    <property type="match status" value="1"/>
</dbReference>